<feature type="transmembrane region" description="Helical" evidence="1">
    <location>
        <begin position="33"/>
        <end position="54"/>
    </location>
</feature>
<sequence>MNATLTFDGAAFRFRCDGAVGSAMPVKGAGLPARSVCFGAVAVMATFFAAVLQIDAAKNREGRFWRS</sequence>
<accession>A0AAW8NG12</accession>
<protein>
    <submittedName>
        <fullName evidence="2">Uncharacterized protein</fullName>
    </submittedName>
</protein>
<proteinExistence type="predicted"/>
<keyword evidence="1" id="KW-0472">Membrane</keyword>
<evidence type="ECO:0000313" key="2">
    <source>
        <dbReference type="EMBL" id="MDR7165849.1"/>
    </source>
</evidence>
<reference evidence="2" key="1">
    <citation type="submission" date="2023-07" db="EMBL/GenBank/DDBJ databases">
        <title>Sorghum-associated microbial communities from plants grown in Nebraska, USA.</title>
        <authorList>
            <person name="Schachtman D."/>
        </authorList>
    </citation>
    <scope>NUCLEOTIDE SEQUENCE</scope>
    <source>
        <strain evidence="2">BE261</strain>
    </source>
</reference>
<dbReference type="RefSeq" id="WP_310258516.1">
    <property type="nucleotide sequence ID" value="NZ_JAVDWN010000020.1"/>
</dbReference>
<name>A0AAW8NG12_PSEOX</name>
<organism evidence="2 3">
    <name type="scientific">Pseudarthrobacter oxydans</name>
    <name type="common">Arthrobacter oxydans</name>
    <dbReference type="NCBI Taxonomy" id="1671"/>
    <lineage>
        <taxon>Bacteria</taxon>
        <taxon>Bacillati</taxon>
        <taxon>Actinomycetota</taxon>
        <taxon>Actinomycetes</taxon>
        <taxon>Micrococcales</taxon>
        <taxon>Micrococcaceae</taxon>
        <taxon>Pseudarthrobacter</taxon>
    </lineage>
</organism>
<keyword evidence="1" id="KW-1133">Transmembrane helix</keyword>
<keyword evidence="1" id="KW-0812">Transmembrane</keyword>
<dbReference type="AlphaFoldDB" id="A0AAW8NG12"/>
<evidence type="ECO:0000256" key="1">
    <source>
        <dbReference type="SAM" id="Phobius"/>
    </source>
</evidence>
<dbReference type="Proteomes" id="UP001262032">
    <property type="component" value="Unassembled WGS sequence"/>
</dbReference>
<dbReference type="EMBL" id="JAVDWN010000020">
    <property type="protein sequence ID" value="MDR7165849.1"/>
    <property type="molecule type" value="Genomic_DNA"/>
</dbReference>
<evidence type="ECO:0000313" key="3">
    <source>
        <dbReference type="Proteomes" id="UP001262032"/>
    </source>
</evidence>
<gene>
    <name evidence="2" type="ORF">J2X12_003903</name>
</gene>
<comment type="caution">
    <text evidence="2">The sequence shown here is derived from an EMBL/GenBank/DDBJ whole genome shotgun (WGS) entry which is preliminary data.</text>
</comment>